<accession>A0ABD3AZ16</accession>
<dbReference type="AlphaFoldDB" id="A0ABD3AZ16"/>
<dbReference type="Proteomes" id="UP001630127">
    <property type="component" value="Unassembled WGS sequence"/>
</dbReference>
<sequence>MPAMEEYKLNIVRFPAASEFLASIFKHKKGLPIWLNLHFYVKRTADHLRSCYPFQWNGYSKIIMVEPILVVVRHHSSAGELAYIITLTVDILVDTPCSCHCCL</sequence>
<reference evidence="1 2" key="1">
    <citation type="submission" date="2024-11" db="EMBL/GenBank/DDBJ databases">
        <title>A near-complete genome assembly of Cinchona calisaya.</title>
        <authorList>
            <person name="Lian D.C."/>
            <person name="Zhao X.W."/>
            <person name="Wei L."/>
        </authorList>
    </citation>
    <scope>NUCLEOTIDE SEQUENCE [LARGE SCALE GENOMIC DNA]</scope>
    <source>
        <tissue evidence="1">Nenye</tissue>
    </source>
</reference>
<protein>
    <submittedName>
        <fullName evidence="1">Uncharacterized protein</fullName>
    </submittedName>
</protein>
<name>A0ABD3AZ16_9GENT</name>
<comment type="caution">
    <text evidence="1">The sequence shown here is derived from an EMBL/GenBank/DDBJ whole genome shotgun (WGS) entry which is preliminary data.</text>
</comment>
<organism evidence="1 2">
    <name type="scientific">Cinchona calisaya</name>
    <dbReference type="NCBI Taxonomy" id="153742"/>
    <lineage>
        <taxon>Eukaryota</taxon>
        <taxon>Viridiplantae</taxon>
        <taxon>Streptophyta</taxon>
        <taxon>Embryophyta</taxon>
        <taxon>Tracheophyta</taxon>
        <taxon>Spermatophyta</taxon>
        <taxon>Magnoliopsida</taxon>
        <taxon>eudicotyledons</taxon>
        <taxon>Gunneridae</taxon>
        <taxon>Pentapetalae</taxon>
        <taxon>asterids</taxon>
        <taxon>lamiids</taxon>
        <taxon>Gentianales</taxon>
        <taxon>Rubiaceae</taxon>
        <taxon>Cinchonoideae</taxon>
        <taxon>Cinchoneae</taxon>
        <taxon>Cinchona</taxon>
    </lineage>
</organism>
<evidence type="ECO:0000313" key="1">
    <source>
        <dbReference type="EMBL" id="KAL3536172.1"/>
    </source>
</evidence>
<gene>
    <name evidence="1" type="ORF">ACH5RR_004633</name>
</gene>
<proteinExistence type="predicted"/>
<dbReference type="EMBL" id="JBJUIK010000002">
    <property type="protein sequence ID" value="KAL3536172.1"/>
    <property type="molecule type" value="Genomic_DNA"/>
</dbReference>
<evidence type="ECO:0000313" key="2">
    <source>
        <dbReference type="Proteomes" id="UP001630127"/>
    </source>
</evidence>
<keyword evidence="2" id="KW-1185">Reference proteome</keyword>